<gene>
    <name evidence="1" type="ORF">HID58_060381</name>
</gene>
<keyword evidence="2" id="KW-1185">Reference proteome</keyword>
<name>A0ABQ7ZVL3_BRANA</name>
<sequence>MPRFCLHFNSQLGFFYLAWPFESREIGGFLLCSLGSSSFSSTPISNLAVGLFYYCEKNETKRGKYHLKP</sequence>
<protein>
    <submittedName>
        <fullName evidence="1">Uncharacterized protein</fullName>
    </submittedName>
</protein>
<accession>A0ABQ7ZVL3</accession>
<organism evidence="1 2">
    <name type="scientific">Brassica napus</name>
    <name type="common">Rape</name>
    <dbReference type="NCBI Taxonomy" id="3708"/>
    <lineage>
        <taxon>Eukaryota</taxon>
        <taxon>Viridiplantae</taxon>
        <taxon>Streptophyta</taxon>
        <taxon>Embryophyta</taxon>
        <taxon>Tracheophyta</taxon>
        <taxon>Spermatophyta</taxon>
        <taxon>Magnoliopsida</taxon>
        <taxon>eudicotyledons</taxon>
        <taxon>Gunneridae</taxon>
        <taxon>Pentapetalae</taxon>
        <taxon>rosids</taxon>
        <taxon>malvids</taxon>
        <taxon>Brassicales</taxon>
        <taxon>Brassicaceae</taxon>
        <taxon>Brassiceae</taxon>
        <taxon>Brassica</taxon>
    </lineage>
</organism>
<reference evidence="1 2" key="1">
    <citation type="submission" date="2021-05" db="EMBL/GenBank/DDBJ databases">
        <title>Genome Assembly of Synthetic Allotetraploid Brassica napus Reveals Homoeologous Exchanges between Subgenomes.</title>
        <authorList>
            <person name="Davis J.T."/>
        </authorList>
    </citation>
    <scope>NUCLEOTIDE SEQUENCE [LARGE SCALE GENOMIC DNA]</scope>
    <source>
        <strain evidence="2">cv. Da-Ae</strain>
        <tissue evidence="1">Seedling</tissue>
    </source>
</reference>
<dbReference type="EMBL" id="JAGKQM010000014">
    <property type="protein sequence ID" value="KAH0884285.1"/>
    <property type="molecule type" value="Genomic_DNA"/>
</dbReference>
<evidence type="ECO:0000313" key="2">
    <source>
        <dbReference type="Proteomes" id="UP000824890"/>
    </source>
</evidence>
<comment type="caution">
    <text evidence="1">The sequence shown here is derived from an EMBL/GenBank/DDBJ whole genome shotgun (WGS) entry which is preliminary data.</text>
</comment>
<proteinExistence type="predicted"/>
<evidence type="ECO:0000313" key="1">
    <source>
        <dbReference type="EMBL" id="KAH0884285.1"/>
    </source>
</evidence>
<dbReference type="Proteomes" id="UP000824890">
    <property type="component" value="Unassembled WGS sequence"/>
</dbReference>